<dbReference type="PANTHER" id="PTHR15114:SF1">
    <property type="entry name" value="REPLICATION PROTEIN A 14 KDA SUBUNIT"/>
    <property type="match status" value="1"/>
</dbReference>
<evidence type="ECO:0000256" key="2">
    <source>
        <dbReference type="ARBA" id="ARBA00009761"/>
    </source>
</evidence>
<dbReference type="Gene3D" id="2.40.50.140">
    <property type="entry name" value="Nucleic acid-binding proteins"/>
    <property type="match status" value="1"/>
</dbReference>
<evidence type="ECO:0000256" key="1">
    <source>
        <dbReference type="ARBA" id="ARBA00004123"/>
    </source>
</evidence>
<dbReference type="Pfam" id="PF08661">
    <property type="entry name" value="Rep_fac-A_3"/>
    <property type="match status" value="1"/>
</dbReference>
<comment type="similarity">
    <text evidence="2">Belongs to the replication factor A protein 3 family.</text>
</comment>
<evidence type="ECO:0000256" key="3">
    <source>
        <dbReference type="ARBA" id="ARBA00023242"/>
    </source>
</evidence>
<accession>A0ABY7DCZ7</accession>
<proteinExistence type="inferred from homology"/>
<name>A0ABY7DCZ7_MYAAR</name>
<dbReference type="CDD" id="cd04479">
    <property type="entry name" value="RPA3"/>
    <property type="match status" value="1"/>
</dbReference>
<protein>
    <submittedName>
        <fullName evidence="4">RFA3-like protein</fullName>
    </submittedName>
</protein>
<dbReference type="Proteomes" id="UP001164746">
    <property type="component" value="Chromosome 1"/>
</dbReference>
<dbReference type="SUPFAM" id="SSF50249">
    <property type="entry name" value="Nucleic acid-binding proteins"/>
    <property type="match status" value="1"/>
</dbReference>
<sequence length="119" mass="13258">MAKHGKSKIKMDEHQTTRVNAAMLPSYQGKNVCLMGMAKDVDTNGTSFTLTTSDGKDVRIQMQEPVHGQVDGRNSIQCQNYISFSDETSQSFSLDLYNSAVELMVRAPQHYQQGIQPSQ</sequence>
<dbReference type="InterPro" id="IPR012340">
    <property type="entry name" value="NA-bd_OB-fold"/>
</dbReference>
<comment type="subcellular location">
    <subcellularLocation>
        <location evidence="1">Nucleus</location>
    </subcellularLocation>
</comment>
<evidence type="ECO:0000313" key="4">
    <source>
        <dbReference type="EMBL" id="WAQ94793.1"/>
    </source>
</evidence>
<dbReference type="PANTHER" id="PTHR15114">
    <property type="entry name" value="REPLICATION PROTEIN A3"/>
    <property type="match status" value="1"/>
</dbReference>
<reference evidence="4" key="1">
    <citation type="submission" date="2022-11" db="EMBL/GenBank/DDBJ databases">
        <title>Centuries of genome instability and evolution in soft-shell clam transmissible cancer (bioRxiv).</title>
        <authorList>
            <person name="Hart S.F.M."/>
            <person name="Yonemitsu M.A."/>
            <person name="Giersch R.M."/>
            <person name="Beal B.F."/>
            <person name="Arriagada G."/>
            <person name="Davis B.W."/>
            <person name="Ostrander E.A."/>
            <person name="Goff S.P."/>
            <person name="Metzger M.J."/>
        </authorList>
    </citation>
    <scope>NUCLEOTIDE SEQUENCE</scope>
    <source>
        <strain evidence="4">MELC-2E11</strain>
        <tissue evidence="4">Siphon/mantle</tissue>
    </source>
</reference>
<evidence type="ECO:0000313" key="5">
    <source>
        <dbReference type="Proteomes" id="UP001164746"/>
    </source>
</evidence>
<organism evidence="4 5">
    <name type="scientific">Mya arenaria</name>
    <name type="common">Soft-shell clam</name>
    <dbReference type="NCBI Taxonomy" id="6604"/>
    <lineage>
        <taxon>Eukaryota</taxon>
        <taxon>Metazoa</taxon>
        <taxon>Spiralia</taxon>
        <taxon>Lophotrochozoa</taxon>
        <taxon>Mollusca</taxon>
        <taxon>Bivalvia</taxon>
        <taxon>Autobranchia</taxon>
        <taxon>Heteroconchia</taxon>
        <taxon>Euheterodonta</taxon>
        <taxon>Imparidentia</taxon>
        <taxon>Neoheterodontei</taxon>
        <taxon>Myida</taxon>
        <taxon>Myoidea</taxon>
        <taxon>Myidae</taxon>
        <taxon>Mya</taxon>
    </lineage>
</organism>
<dbReference type="InterPro" id="IPR013970">
    <property type="entry name" value="Rfa2"/>
</dbReference>
<keyword evidence="3" id="KW-0539">Nucleus</keyword>
<gene>
    <name evidence="4" type="ORF">MAR_007264</name>
</gene>
<dbReference type="EMBL" id="CP111012">
    <property type="protein sequence ID" value="WAQ94793.1"/>
    <property type="molecule type" value="Genomic_DNA"/>
</dbReference>
<keyword evidence="5" id="KW-1185">Reference proteome</keyword>